<dbReference type="InterPro" id="IPR012337">
    <property type="entry name" value="RNaseH-like_sf"/>
</dbReference>
<comment type="subcellular location">
    <subcellularLocation>
        <location evidence="1">Nucleus</location>
    </subcellularLocation>
</comment>
<dbReference type="GO" id="GO:0046983">
    <property type="term" value="F:protein dimerization activity"/>
    <property type="evidence" value="ECO:0007669"/>
    <property type="project" value="InterPro"/>
</dbReference>
<dbReference type="AlphaFoldDB" id="A0A922N291"/>
<feature type="coiled-coil region" evidence="6">
    <location>
        <begin position="132"/>
        <end position="166"/>
    </location>
</feature>
<proteinExistence type="predicted"/>
<feature type="region of interest" description="Disordered" evidence="7">
    <location>
        <begin position="83"/>
        <end position="117"/>
    </location>
</feature>
<accession>A0A922N291</accession>
<keyword evidence="10" id="KW-1185">Reference proteome</keyword>
<keyword evidence="4" id="KW-0862">Zinc</keyword>
<dbReference type="GO" id="GO:0008270">
    <property type="term" value="F:zinc ion binding"/>
    <property type="evidence" value="ECO:0007669"/>
    <property type="project" value="UniProtKB-KW"/>
</dbReference>
<protein>
    <submittedName>
        <fullName evidence="9">Dimer-Tnp-hAT dimerization containing protein</fullName>
    </submittedName>
</protein>
<dbReference type="PANTHER" id="PTHR46481">
    <property type="entry name" value="ZINC FINGER BED DOMAIN-CONTAINING PROTEIN 4"/>
    <property type="match status" value="1"/>
</dbReference>
<keyword evidence="3" id="KW-0863">Zinc-finger</keyword>
<name>A0A922N291_9PLEO</name>
<evidence type="ECO:0000256" key="3">
    <source>
        <dbReference type="ARBA" id="ARBA00022771"/>
    </source>
</evidence>
<dbReference type="EMBL" id="NRDI02000035">
    <property type="protein sequence ID" value="KAI1507665.1"/>
    <property type="molecule type" value="Genomic_DNA"/>
</dbReference>
<feature type="domain" description="HAT C-terminal dimerisation" evidence="8">
    <location>
        <begin position="743"/>
        <end position="816"/>
    </location>
</feature>
<dbReference type="GO" id="GO:0005634">
    <property type="term" value="C:nucleus"/>
    <property type="evidence" value="ECO:0007669"/>
    <property type="project" value="UniProtKB-SubCell"/>
</dbReference>
<feature type="compositionally biased region" description="Polar residues" evidence="7">
    <location>
        <begin position="1"/>
        <end position="21"/>
    </location>
</feature>
<dbReference type="PANTHER" id="PTHR46481:SF10">
    <property type="entry name" value="ZINC FINGER BED DOMAIN-CONTAINING PROTEIN 39"/>
    <property type="match status" value="1"/>
</dbReference>
<evidence type="ECO:0000256" key="5">
    <source>
        <dbReference type="ARBA" id="ARBA00023242"/>
    </source>
</evidence>
<evidence type="ECO:0000256" key="7">
    <source>
        <dbReference type="SAM" id="MobiDB-lite"/>
    </source>
</evidence>
<keyword evidence="2" id="KW-0479">Metal-binding</keyword>
<reference evidence="10" key="1">
    <citation type="journal article" date="2022" name="Microb. Genom.">
        <title>A global pangenome for the wheat fungal pathogen Pyrenophora tritici-repentis and prediction of effector protein structural homology.</title>
        <authorList>
            <person name="Moolhuijzen P.M."/>
            <person name="See P.T."/>
            <person name="Shi G."/>
            <person name="Powell H.R."/>
            <person name="Cockram J."/>
            <person name="Jorgensen L.N."/>
            <person name="Benslimane H."/>
            <person name="Strelkov S.E."/>
            <person name="Turner J."/>
            <person name="Liu Z."/>
            <person name="Moffat C.S."/>
        </authorList>
    </citation>
    <scope>NUCLEOTIDE SEQUENCE [LARGE SCALE GENOMIC DNA]</scope>
</reference>
<evidence type="ECO:0000256" key="4">
    <source>
        <dbReference type="ARBA" id="ARBA00022833"/>
    </source>
</evidence>
<gene>
    <name evidence="9" type="ORF">Ptr86124_013382</name>
</gene>
<evidence type="ECO:0000313" key="10">
    <source>
        <dbReference type="Proteomes" id="UP000249757"/>
    </source>
</evidence>
<feature type="compositionally biased region" description="Basic residues" evidence="7">
    <location>
        <begin position="38"/>
        <end position="49"/>
    </location>
</feature>
<dbReference type="Proteomes" id="UP000249757">
    <property type="component" value="Unassembled WGS sequence"/>
</dbReference>
<feature type="compositionally biased region" description="Polar residues" evidence="7">
    <location>
        <begin position="83"/>
        <end position="99"/>
    </location>
</feature>
<evidence type="ECO:0000256" key="1">
    <source>
        <dbReference type="ARBA" id="ARBA00004123"/>
    </source>
</evidence>
<dbReference type="InterPro" id="IPR008906">
    <property type="entry name" value="HATC_C_dom"/>
</dbReference>
<evidence type="ECO:0000259" key="8">
    <source>
        <dbReference type="Pfam" id="PF05699"/>
    </source>
</evidence>
<keyword evidence="6" id="KW-0175">Coiled coil</keyword>
<dbReference type="Pfam" id="PF05699">
    <property type="entry name" value="Dimer_Tnp_hAT"/>
    <property type="match status" value="1"/>
</dbReference>
<dbReference type="SUPFAM" id="SSF53098">
    <property type="entry name" value="Ribonuclease H-like"/>
    <property type="match status" value="1"/>
</dbReference>
<dbReference type="InterPro" id="IPR052035">
    <property type="entry name" value="ZnF_BED_domain_contain"/>
</dbReference>
<comment type="caution">
    <text evidence="9">The sequence shown here is derived from an EMBL/GenBank/DDBJ whole genome shotgun (WGS) entry which is preliminary data.</text>
</comment>
<sequence>MKQRKSVSSVPTSGSFQSSRETVCPSRINERNAVSKIAPKRKRKTRQHKAIQSNNFVPSIENPCVSDCSQVTIPPEAIVDLQISTSDESLSGRRTSVPETTKRSDDSINPHAPIHPNFEDSMSSTAISESTHAVMASELAFYKERYQKAKEECLILENQRRQIESLGQLPGDVTKVPKQNTWKIAILRKKLEDRADLERYLSFSKAPNAVSNSQRLIGLFQNLKYSIATVLVMDGAKEYPIESLLGISVDLDGLLSSVFGIDTHCKPEGTLNTFPTLTSFELVQALTGASIYNWVFGAEFRAHVMRTTPLLEEYRSLITTWCGHESLYDLDLAVHRSIIESESFKEVIIPKMSKMFRNRLTQTLHPLFGKSLKRKAIKKLRSSLSAVFKLAVEVRVESLLSANHFELIWPIAGSAANEVEMEVINSNPITDGKVVKLPLFPGLRAFRKEKTMVEYRGFAKLNYINTPKQHALFEDAQRLVNALPHAATTAILEPVKPVVTRWNSYHDTFERAVLLKDAVDKYASDHIERQARDDAYAASRRNKLLDAPAWMRSGGLTAAGWAVITEYIAVLKPLKEATRSLEARGTSGSFGAIYEVYPVYEAVLKAYETALEPYGGVNHNELHAPEDHLVINLRAAWHKLDRYYLLIDDSPAYYAACCLHPYYKSYCEKSWRDKPSWIRAGEAGLQQLLAQYRRPLAPLARTLAPRTSSIRDAIAAMVNTEQTAEVAEVDQLERWRRFELPWDDAQFDSGLNPIKYWQDLRPKYPQLAQLAIDVLTIPASSCDCERMFSELGDLLEPRRRKISSNLLAALQCIKSWRAAGFKPQNQADAEALISDEKIDDVYKISATALPGDYELSMGSLEMSTDNMAVGKLEVTDGGFPGVTFTGTAQSINEQMKALKPKTLHAVDNVESGQARSLRKRSSVILQCPDRRLLATHIDSILNRPTATGAATFLDRSLAMMATLI</sequence>
<evidence type="ECO:0000256" key="2">
    <source>
        <dbReference type="ARBA" id="ARBA00022723"/>
    </source>
</evidence>
<evidence type="ECO:0000256" key="6">
    <source>
        <dbReference type="SAM" id="Coils"/>
    </source>
</evidence>
<keyword evidence="5" id="KW-0539">Nucleus</keyword>
<organism evidence="9 10">
    <name type="scientific">Pyrenophora tritici-repentis</name>
    <dbReference type="NCBI Taxonomy" id="45151"/>
    <lineage>
        <taxon>Eukaryota</taxon>
        <taxon>Fungi</taxon>
        <taxon>Dikarya</taxon>
        <taxon>Ascomycota</taxon>
        <taxon>Pezizomycotina</taxon>
        <taxon>Dothideomycetes</taxon>
        <taxon>Pleosporomycetidae</taxon>
        <taxon>Pleosporales</taxon>
        <taxon>Pleosporineae</taxon>
        <taxon>Pleosporaceae</taxon>
        <taxon>Pyrenophora</taxon>
    </lineage>
</organism>
<evidence type="ECO:0000313" key="9">
    <source>
        <dbReference type="EMBL" id="KAI1507665.1"/>
    </source>
</evidence>
<feature type="region of interest" description="Disordered" evidence="7">
    <location>
        <begin position="1"/>
        <end position="54"/>
    </location>
</feature>